<gene>
    <name evidence="7" type="primary">rsmA</name>
    <name evidence="7" type="synonym">ksgA</name>
    <name evidence="10" type="ORF">BKD89_07460</name>
</gene>
<dbReference type="SMART" id="SM00650">
    <property type="entry name" value="rADc"/>
    <property type="match status" value="1"/>
</dbReference>
<evidence type="ECO:0000256" key="2">
    <source>
        <dbReference type="ARBA" id="ARBA00022552"/>
    </source>
</evidence>
<dbReference type="Proteomes" id="UP000273278">
    <property type="component" value="Chromosome"/>
</dbReference>
<feature type="binding site" evidence="7 8">
    <location>
        <position position="70"/>
    </location>
    <ligand>
        <name>S-adenosyl-L-methionine</name>
        <dbReference type="ChEBI" id="CHEBI:59789"/>
    </ligand>
</feature>
<dbReference type="NCBIfam" id="TIGR00755">
    <property type="entry name" value="ksgA"/>
    <property type="match status" value="1"/>
</dbReference>
<dbReference type="PANTHER" id="PTHR11727">
    <property type="entry name" value="DIMETHYLADENOSINE TRANSFERASE"/>
    <property type="match status" value="1"/>
</dbReference>
<dbReference type="OMA" id="GMFQKEV"/>
<dbReference type="RefSeq" id="WP_015505408.1">
    <property type="nucleotide sequence ID" value="NZ_CAYARP010000005.1"/>
</dbReference>
<dbReference type="EC" id="2.1.1.-" evidence="7"/>
<dbReference type="GeneID" id="41322291"/>
<evidence type="ECO:0000259" key="9">
    <source>
        <dbReference type="SMART" id="SM00650"/>
    </source>
</evidence>
<dbReference type="EMBL" id="CP017686">
    <property type="protein sequence ID" value="AYQ55627.1"/>
    <property type="molecule type" value="Genomic_DNA"/>
</dbReference>
<dbReference type="Gene3D" id="3.40.50.150">
    <property type="entry name" value="Vaccinia Virus protein VP39"/>
    <property type="match status" value="1"/>
</dbReference>
<evidence type="ECO:0000256" key="8">
    <source>
        <dbReference type="PROSITE-ProRule" id="PRU01026"/>
    </source>
</evidence>
<feature type="domain" description="Ribosomal RNA adenine methylase transferase N-terminal" evidence="9">
    <location>
        <begin position="29"/>
        <end position="191"/>
    </location>
</feature>
<dbReference type="SUPFAM" id="SSF53335">
    <property type="entry name" value="S-adenosyl-L-methionine-dependent methyltransferases"/>
    <property type="match status" value="1"/>
</dbReference>
<dbReference type="InterPro" id="IPR001737">
    <property type="entry name" value="KsgA/Erm"/>
</dbReference>
<evidence type="ECO:0000313" key="11">
    <source>
        <dbReference type="Proteomes" id="UP000273278"/>
    </source>
</evidence>
<evidence type="ECO:0000256" key="5">
    <source>
        <dbReference type="ARBA" id="ARBA00022691"/>
    </source>
</evidence>
<comment type="function">
    <text evidence="7">Specifically dimethylates two adjacent adenosines in the loop of a conserved hairpin near the 3'-end of 16S rRNA in the 30S particle. May play a critical role in biogenesis of 30S subunits.</text>
</comment>
<dbReference type="InterPro" id="IPR020598">
    <property type="entry name" value="rRNA_Ade_methylase_Trfase_N"/>
</dbReference>
<dbReference type="InterPro" id="IPR023165">
    <property type="entry name" value="rRNA_Ade_diMease-like_C"/>
</dbReference>
<feature type="binding site" evidence="7 8">
    <location>
        <position position="24"/>
    </location>
    <ligand>
        <name>S-adenosyl-L-methionine</name>
        <dbReference type="ChEBI" id="CHEBI:59789"/>
    </ligand>
</feature>
<keyword evidence="6 7" id="KW-0694">RNA-binding</keyword>
<organism evidence="10 11">
    <name type="scientific">Methanomethylophilus alvi</name>
    <dbReference type="NCBI Taxonomy" id="1291540"/>
    <lineage>
        <taxon>Archaea</taxon>
        <taxon>Methanobacteriati</taxon>
        <taxon>Thermoplasmatota</taxon>
        <taxon>Thermoplasmata</taxon>
        <taxon>Methanomassiliicoccales</taxon>
        <taxon>Methanomethylophilaceae</taxon>
        <taxon>Methanomethylophilus</taxon>
    </lineage>
</organism>
<sequence length="265" mass="29628">MSETGRLIAETGIRPSKSKGQNFLTDGRVADRHIGYADICPGDRVLEVGPGLGILTQRLVEIADDLTCIELDDVLAEYIGKTYGDRLKLIHGDAVKIPFPPFDRFVSNLPYSVSTPIIFKLLEYPFKKAVVMVQKEFAERMVADVGSPDYSRLTVNLFYKAECQILENVPRSRFNPQPKVDSCLVSIVPRPAPFTVKDEGTFFDVTRVCFDHRRKKIGTSLKSARMIDSSEDIPYADARIESLRPVEIGEIADAVWAKKSDKNSV</sequence>
<evidence type="ECO:0000256" key="3">
    <source>
        <dbReference type="ARBA" id="ARBA00022603"/>
    </source>
</evidence>
<dbReference type="HAMAP" id="MF_00607">
    <property type="entry name" value="16SrRNA_methyltr_A"/>
    <property type="match status" value="1"/>
</dbReference>
<dbReference type="InterPro" id="IPR020596">
    <property type="entry name" value="rRNA_Ade_Mease_Trfase_CS"/>
</dbReference>
<evidence type="ECO:0000313" key="10">
    <source>
        <dbReference type="EMBL" id="AYQ55627.1"/>
    </source>
</evidence>
<dbReference type="GO" id="GO:0005737">
    <property type="term" value="C:cytoplasm"/>
    <property type="evidence" value="ECO:0007669"/>
    <property type="project" value="UniProtKB-SubCell"/>
</dbReference>
<dbReference type="Pfam" id="PF00398">
    <property type="entry name" value="RrnaAD"/>
    <property type="match status" value="1"/>
</dbReference>
<keyword evidence="5 7" id="KW-0949">S-adenosyl-L-methionine</keyword>
<name>A0A3G3IIE1_9ARCH</name>
<proteinExistence type="inferred from homology"/>
<comment type="similarity">
    <text evidence="7">Belongs to the class I-like SAM-binding methyltransferase superfamily. rRNA adenine N(6)-methyltransferase family. RsmA subfamily.</text>
</comment>
<accession>A0A3G3IIE1</accession>
<keyword evidence="1 7" id="KW-0963">Cytoplasm</keyword>
<evidence type="ECO:0000256" key="4">
    <source>
        <dbReference type="ARBA" id="ARBA00022679"/>
    </source>
</evidence>
<dbReference type="PROSITE" id="PS01131">
    <property type="entry name" value="RRNA_A_DIMETH"/>
    <property type="match status" value="1"/>
</dbReference>
<reference evidence="10 11" key="1">
    <citation type="submission" date="2016-10" db="EMBL/GenBank/DDBJ databases">
        <title>Complete genome of the TMA-utilizing, human hosted archaeon Methanomethylophilus alvus Gen. nov, sp. nov., strain Mx-05, derived from a pure culture.</title>
        <authorList>
            <person name="Brugere J.-F."/>
            <person name="Ben Hania W."/>
            <person name="Chaudhary P.P."/>
            <person name="Gaci N."/>
            <person name="Borrel G."/>
            <person name="Cao Van Tuat L."/>
            <person name="Fardeau M.-L."/>
            <person name="Harris H.M.B."/>
            <person name="O'Toole P.W."/>
            <person name="Ollivier B."/>
        </authorList>
    </citation>
    <scope>NUCLEOTIDE SEQUENCE [LARGE SCALE GENOMIC DNA]</scope>
    <source>
        <strain evidence="10 11">Mx-05</strain>
    </source>
</reference>
<protein>
    <recommendedName>
        <fullName evidence="7">Probable ribosomal RNA small subunit methyltransferase A</fullName>
        <ecNumber evidence="7">2.1.1.-</ecNumber>
    </recommendedName>
    <alternativeName>
        <fullName evidence="7">16S rRNA dimethyladenosine transferase</fullName>
    </alternativeName>
    <alternativeName>
        <fullName evidence="7">16S rRNA dimethylase</fullName>
    </alternativeName>
    <alternativeName>
        <fullName evidence="7">S-adenosylmethionine-6-N',N'-adenosyl(rRNA) dimethyltransferase</fullName>
    </alternativeName>
</protein>
<dbReference type="InterPro" id="IPR011530">
    <property type="entry name" value="rRNA_adenine_dimethylase"/>
</dbReference>
<keyword evidence="3 7" id="KW-0489">Methyltransferase</keyword>
<dbReference type="PANTHER" id="PTHR11727:SF7">
    <property type="entry name" value="DIMETHYLADENOSINE TRANSFERASE-RELATED"/>
    <property type="match status" value="1"/>
</dbReference>
<keyword evidence="2 7" id="KW-0698">rRNA processing</keyword>
<feature type="binding site" evidence="7 8">
    <location>
        <position position="22"/>
    </location>
    <ligand>
        <name>S-adenosyl-L-methionine</name>
        <dbReference type="ChEBI" id="CHEBI:59789"/>
    </ligand>
</feature>
<feature type="binding site" evidence="7 8">
    <location>
        <position position="93"/>
    </location>
    <ligand>
        <name>S-adenosyl-L-methionine</name>
        <dbReference type="ChEBI" id="CHEBI:59789"/>
    </ligand>
</feature>
<dbReference type="Gene3D" id="1.10.8.100">
    <property type="entry name" value="Ribosomal RNA adenine dimethylase-like, domain 2"/>
    <property type="match status" value="1"/>
</dbReference>
<dbReference type="GO" id="GO:0000179">
    <property type="term" value="F:rRNA (adenine-N6,N6-)-dimethyltransferase activity"/>
    <property type="evidence" value="ECO:0007669"/>
    <property type="project" value="UniProtKB-UniRule"/>
</dbReference>
<evidence type="ECO:0000256" key="1">
    <source>
        <dbReference type="ARBA" id="ARBA00022490"/>
    </source>
</evidence>
<feature type="binding site" evidence="7 8">
    <location>
        <position position="49"/>
    </location>
    <ligand>
        <name>S-adenosyl-L-methionine</name>
        <dbReference type="ChEBI" id="CHEBI:59789"/>
    </ligand>
</feature>
<feature type="binding site" evidence="7 8">
    <location>
        <position position="108"/>
    </location>
    <ligand>
        <name>S-adenosyl-L-methionine</name>
        <dbReference type="ChEBI" id="CHEBI:59789"/>
    </ligand>
</feature>
<dbReference type="GO" id="GO:0003723">
    <property type="term" value="F:RNA binding"/>
    <property type="evidence" value="ECO:0007669"/>
    <property type="project" value="UniProtKB-UniRule"/>
</dbReference>
<keyword evidence="4 7" id="KW-0808">Transferase</keyword>
<evidence type="ECO:0000256" key="7">
    <source>
        <dbReference type="HAMAP-Rule" id="MF_00607"/>
    </source>
</evidence>
<dbReference type="AlphaFoldDB" id="A0A3G3IIE1"/>
<dbReference type="InterPro" id="IPR029063">
    <property type="entry name" value="SAM-dependent_MTases_sf"/>
</dbReference>
<evidence type="ECO:0000256" key="6">
    <source>
        <dbReference type="ARBA" id="ARBA00022884"/>
    </source>
</evidence>
<dbReference type="PROSITE" id="PS51689">
    <property type="entry name" value="SAM_RNA_A_N6_MT"/>
    <property type="match status" value="1"/>
</dbReference>
<dbReference type="CDD" id="cd02440">
    <property type="entry name" value="AdoMet_MTases"/>
    <property type="match status" value="1"/>
</dbReference>
<comment type="subcellular location">
    <subcellularLocation>
        <location evidence="7">Cytoplasm</location>
    </subcellularLocation>
</comment>